<feature type="region of interest" description="Disordered" evidence="5">
    <location>
        <begin position="1144"/>
        <end position="1167"/>
    </location>
</feature>
<evidence type="ECO:0000256" key="4">
    <source>
        <dbReference type="ARBA" id="ARBA00030238"/>
    </source>
</evidence>
<evidence type="ECO:0000313" key="8">
    <source>
        <dbReference type="Proteomes" id="UP000297025"/>
    </source>
</evidence>
<dbReference type="EC" id="3.2.1.1" evidence="2"/>
<gene>
    <name evidence="7" type="ORF">E2C04_01690</name>
</gene>
<evidence type="ECO:0000313" key="7">
    <source>
        <dbReference type="EMBL" id="QCC76238.1"/>
    </source>
</evidence>
<dbReference type="EMBL" id="CP038462">
    <property type="protein sequence ID" value="QCC76238.1"/>
    <property type="molecule type" value="Genomic_DNA"/>
</dbReference>
<dbReference type="KEGG" id="ndp:E2C04_01690"/>
<protein>
    <recommendedName>
        <fullName evidence="2">alpha-amylase</fullName>
        <ecNumber evidence="2">3.2.1.1</ecNumber>
    </recommendedName>
    <alternativeName>
        <fullName evidence="4">1,4-alpha-D-glucan glucanohydrolase</fullName>
    </alternativeName>
</protein>
<name>A0A4P7UAG6_9ACTN</name>
<dbReference type="OrthoDB" id="3771655at2"/>
<feature type="region of interest" description="Disordered" evidence="5">
    <location>
        <begin position="117"/>
        <end position="136"/>
    </location>
</feature>
<dbReference type="SUPFAM" id="SSF49452">
    <property type="entry name" value="Starch-binding domain-like"/>
    <property type="match status" value="3"/>
</dbReference>
<feature type="compositionally biased region" description="Polar residues" evidence="5">
    <location>
        <begin position="122"/>
        <end position="136"/>
    </location>
</feature>
<reference evidence="7 8" key="1">
    <citation type="journal article" date="2008" name="Int. J. Syst. Evol. Microbiol.">
        <title>Nocardioides daphniae sp. nov., isolated from Daphnia cucullata (Crustacea: Cladocera).</title>
        <authorList>
            <person name="Toth E.M."/>
            <person name="Keki Z."/>
            <person name="Homonnay Z.G."/>
            <person name="Borsodi A.K."/>
            <person name="Marialigeti K."/>
            <person name="Schumann P."/>
        </authorList>
    </citation>
    <scope>NUCLEOTIDE SEQUENCE [LARGE SCALE GENOMIC DNA]</scope>
    <source>
        <strain evidence="7 8">JCM 16608</strain>
    </source>
</reference>
<organism evidence="7 8">
    <name type="scientific">Nocardioides daphniae</name>
    <dbReference type="NCBI Taxonomy" id="402297"/>
    <lineage>
        <taxon>Bacteria</taxon>
        <taxon>Bacillati</taxon>
        <taxon>Actinomycetota</taxon>
        <taxon>Actinomycetes</taxon>
        <taxon>Propionibacteriales</taxon>
        <taxon>Nocardioidaceae</taxon>
        <taxon>Nocardioides</taxon>
    </lineage>
</organism>
<feature type="compositionally biased region" description="Acidic residues" evidence="5">
    <location>
        <begin position="86"/>
        <end position="99"/>
    </location>
</feature>
<dbReference type="Proteomes" id="UP000297025">
    <property type="component" value="Chromosome"/>
</dbReference>
<proteinExistence type="predicted"/>
<evidence type="ECO:0000256" key="5">
    <source>
        <dbReference type="SAM" id="MobiDB-lite"/>
    </source>
</evidence>
<dbReference type="GO" id="GO:0004556">
    <property type="term" value="F:alpha-amylase activity"/>
    <property type="evidence" value="ECO:0007669"/>
    <property type="project" value="UniProtKB-EC"/>
</dbReference>
<evidence type="ECO:0000256" key="1">
    <source>
        <dbReference type="ARBA" id="ARBA00000548"/>
    </source>
</evidence>
<keyword evidence="7" id="KW-0378">Hydrolase</keyword>
<keyword evidence="7" id="KW-0121">Carboxypeptidase</keyword>
<dbReference type="Gene3D" id="2.60.40.10">
    <property type="entry name" value="Immunoglobulins"/>
    <property type="match status" value="1"/>
</dbReference>
<dbReference type="InterPro" id="IPR051417">
    <property type="entry name" value="SDr/BOS_complex"/>
</dbReference>
<feature type="signal peptide" evidence="6">
    <location>
        <begin position="1"/>
        <end position="31"/>
    </location>
</feature>
<keyword evidence="7" id="KW-0645">Protease</keyword>
<dbReference type="PANTHER" id="PTHR23303">
    <property type="entry name" value="CARBOXYPEPTIDASE REGULATORY REGION-CONTAINING"/>
    <property type="match status" value="1"/>
</dbReference>
<dbReference type="Gene3D" id="2.60.40.1120">
    <property type="entry name" value="Carboxypeptidase-like, regulatory domain"/>
    <property type="match status" value="1"/>
</dbReference>
<dbReference type="InterPro" id="IPR013784">
    <property type="entry name" value="Carb-bd-like_fold"/>
</dbReference>
<comment type="catalytic activity">
    <reaction evidence="1">
        <text>Endohydrolysis of (1-&gt;4)-alpha-D-glucosidic linkages in polysaccharides containing three or more (1-&gt;4)-alpha-linked D-glucose units.</text>
        <dbReference type="EC" id="3.2.1.1"/>
    </reaction>
</comment>
<feature type="chain" id="PRO_5038382254" description="alpha-amylase" evidence="6">
    <location>
        <begin position="32"/>
        <end position="1263"/>
    </location>
</feature>
<dbReference type="RefSeq" id="WP_135831287.1">
    <property type="nucleotide sequence ID" value="NZ_CP038462.1"/>
</dbReference>
<feature type="compositionally biased region" description="Basic and acidic residues" evidence="5">
    <location>
        <begin position="56"/>
        <end position="83"/>
    </location>
</feature>
<dbReference type="AlphaFoldDB" id="A0A4P7UAG6"/>
<evidence type="ECO:0000256" key="3">
    <source>
        <dbReference type="ARBA" id="ARBA00022729"/>
    </source>
</evidence>
<keyword evidence="3 6" id="KW-0732">Signal</keyword>
<dbReference type="GO" id="GO:0005975">
    <property type="term" value="P:carbohydrate metabolic process"/>
    <property type="evidence" value="ECO:0007669"/>
    <property type="project" value="UniProtKB-ARBA"/>
</dbReference>
<dbReference type="InterPro" id="IPR013783">
    <property type="entry name" value="Ig-like_fold"/>
</dbReference>
<evidence type="ECO:0000256" key="6">
    <source>
        <dbReference type="SAM" id="SignalP"/>
    </source>
</evidence>
<sequence>MEVALSLSAASRHWITALSVGLASFAFSVPAATAAPSGGEGDGSSVTRLLATGTRTTDEAERPTDEDLAPRDRAARVEAERLDQPFGDEPEETTPSELLDEAERVHRALQRRDVGRVAKAQQGLTGSSSISGTVTNASGEGLEQVWVGVFREHPELEEWERWEWLPGTMTGADGTFTVGDLEAGNYRLSFSPSDPYASEYYDDARTWRDATTITIGSAQALTGVDAELALGAEVEGVVSAPAGSDLSSVWVHLLEWDDQDQFWSPTFSTTVSDDGTYRLSGAAAGEYRVLFSPQSSELLEREYYDGVADVDAATPVTLRAGQVQAGIDADLVRASTITGRVQLPAGFSPEDVNVVAYRDGEGEDDWEWAGSTMPALDGSYRLALEGAGRFRVRFDGPDGIVTEYYDDADLFDDATVIEAAQGEQVTGIDATLEQGASIAGVVSGPGGPLQDVTVAAYEVTGEGDDLDWEWVGSAETRADGSYTVLGLGAGRHRVRFMDGTGRHLSEYYDDVASIYRATDLTLARGASLTGINARLAVAGQITGRVTSADDPESLEVVAHRLVQDEDGPWWSEDAYASVDETGAYTLGGLPTGQYRIEFYSYGDSVGEFYDDVPTLEEARTISVTAGSTVSGINASLEVGGVVTGRITVPVGTDTDDLAARLYQWDASDPEDPYWRRTKTAWVDESGTYRASGLRAGAYRVELSDDSGALEPVWFRDASTVEAAQDVVVAHGRETTGIDATLKPWATLSGVVTGPVGEDVGGVEVQVWEHGATPAQDAWWDPVGHATTQEDGSFTVTGLRAGTYAVEFRTNGRLAGEWYQDAADRASAAAVRVAAHTAVTGIRATLDLGSTVRGRVTSASSPVGDVRVSVLQERRWDDFSEWERVSSSYVGQDGSYEVGGLRAGTYKVAFEDQEGDLLDEYYDDAPTIAQAKDVVVGTRTTVQGINADLARASTISGTVRGTFDVDGLEVVALRLVDGEWEWAWSASVREDGTYTIGRLAAGTYRVLFRDWTSGNVSTYYGGALDVESARDVRVGVEQALTGIDATLVPGGKVKGSVTVPDGVRVTGVSVTAYRKVGSEWRADVRAGVNADGTYEVKGLASGTYRIGFEHGDDAVVDEFYDNAATVEQAKDVVVADRATVSGIAAALSTTPPTGPKPEDPKPQDPAPAPKVIKLVKAPKLSGTAKVGKTLKVSKGTWKPGQVTVKYQWFVKQGKRWVVVKKATRPSLKLTRTMKGKQVRVRLTVSAKGYRTLVHTTKASKKIRK</sequence>
<dbReference type="GO" id="GO:0030246">
    <property type="term" value="F:carbohydrate binding"/>
    <property type="evidence" value="ECO:0007669"/>
    <property type="project" value="InterPro"/>
</dbReference>
<dbReference type="Gene3D" id="2.60.40.2700">
    <property type="match status" value="1"/>
</dbReference>
<evidence type="ECO:0000256" key="2">
    <source>
        <dbReference type="ARBA" id="ARBA00012595"/>
    </source>
</evidence>
<accession>A0A4P7UAG6</accession>
<feature type="region of interest" description="Disordered" evidence="5">
    <location>
        <begin position="53"/>
        <end position="99"/>
    </location>
</feature>
<dbReference type="GO" id="GO:0004180">
    <property type="term" value="F:carboxypeptidase activity"/>
    <property type="evidence" value="ECO:0007669"/>
    <property type="project" value="UniProtKB-KW"/>
</dbReference>